<sequence>MGVMSEQKQPISHIGQRQTGKQTISKGPQAGVKPRLLQHGCSLSHRGALLNLPAVWEDADRERIRCHARTGAGQVG</sequence>
<organism evidence="2 3">
    <name type="scientific">Collichthys lucidus</name>
    <name type="common">Big head croaker</name>
    <name type="synonym">Sciaena lucida</name>
    <dbReference type="NCBI Taxonomy" id="240159"/>
    <lineage>
        <taxon>Eukaryota</taxon>
        <taxon>Metazoa</taxon>
        <taxon>Chordata</taxon>
        <taxon>Craniata</taxon>
        <taxon>Vertebrata</taxon>
        <taxon>Euteleostomi</taxon>
        <taxon>Actinopterygii</taxon>
        <taxon>Neopterygii</taxon>
        <taxon>Teleostei</taxon>
        <taxon>Neoteleostei</taxon>
        <taxon>Acanthomorphata</taxon>
        <taxon>Eupercaria</taxon>
        <taxon>Sciaenidae</taxon>
        <taxon>Collichthys</taxon>
    </lineage>
</organism>
<evidence type="ECO:0000313" key="2">
    <source>
        <dbReference type="EMBL" id="TKS68575.1"/>
    </source>
</evidence>
<accession>A0A4U5U6J6</accession>
<proteinExistence type="predicted"/>
<reference evidence="2 3" key="1">
    <citation type="submission" date="2019-01" db="EMBL/GenBank/DDBJ databases">
        <title>Genome Assembly of Collichthys lucidus.</title>
        <authorList>
            <person name="Cai M."/>
            <person name="Xiao S."/>
        </authorList>
    </citation>
    <scope>NUCLEOTIDE SEQUENCE [LARGE SCALE GENOMIC DNA]</scope>
    <source>
        <strain evidence="2">JT15FE1705JMU</strain>
        <tissue evidence="2">Muscle</tissue>
    </source>
</reference>
<evidence type="ECO:0000256" key="1">
    <source>
        <dbReference type="SAM" id="MobiDB-lite"/>
    </source>
</evidence>
<protein>
    <submittedName>
        <fullName evidence="2">Uncharacterized protein</fullName>
    </submittedName>
</protein>
<feature type="compositionally biased region" description="Polar residues" evidence="1">
    <location>
        <begin position="1"/>
        <end position="26"/>
    </location>
</feature>
<keyword evidence="3" id="KW-1185">Reference proteome</keyword>
<gene>
    <name evidence="2" type="ORF">D9C73_002638</name>
</gene>
<dbReference type="AlphaFoldDB" id="A0A4U5U6J6"/>
<evidence type="ECO:0000313" key="3">
    <source>
        <dbReference type="Proteomes" id="UP000298787"/>
    </source>
</evidence>
<name>A0A4U5U6J6_COLLU</name>
<dbReference type="EMBL" id="CM014080">
    <property type="protein sequence ID" value="TKS68575.1"/>
    <property type="molecule type" value="Genomic_DNA"/>
</dbReference>
<feature type="region of interest" description="Disordered" evidence="1">
    <location>
        <begin position="1"/>
        <end position="32"/>
    </location>
</feature>
<dbReference type="Proteomes" id="UP000298787">
    <property type="component" value="Chromosome 3"/>
</dbReference>